<accession>A0A3P6SBK6</accession>
<dbReference type="OrthoDB" id="10003330at2759"/>
<protein>
    <recommendedName>
        <fullName evidence="1">Rho-GAP domain-containing protein</fullName>
    </recommendedName>
</protein>
<dbReference type="SUPFAM" id="SSF48350">
    <property type="entry name" value="GTPase activation domain, GAP"/>
    <property type="match status" value="1"/>
</dbReference>
<proteinExistence type="predicted"/>
<evidence type="ECO:0000313" key="3">
    <source>
        <dbReference type="Proteomes" id="UP000281553"/>
    </source>
</evidence>
<name>A0A3P6SBK6_DIBLA</name>
<dbReference type="Gene3D" id="1.10.555.10">
    <property type="entry name" value="Rho GTPase activation protein"/>
    <property type="match status" value="1"/>
</dbReference>
<dbReference type="Pfam" id="PF00620">
    <property type="entry name" value="RhoGAP"/>
    <property type="match status" value="1"/>
</dbReference>
<dbReference type="InterPro" id="IPR008936">
    <property type="entry name" value="Rho_GTPase_activation_prot"/>
</dbReference>
<sequence length="401" mass="45177">MLEHLQQVGHMAPGIFRRAGGRLRIQALRDCLEKDINWNSFSEWQPYDVADVVKQYFRELPECLLTNKLSANLIHIYSHSKEANLSLLRWAVISLPDENRIALQSLLYFLNGLANRSSVTQMGSNNLAICFTPTLFHLSKLSRRRRWGDNVNGSEPRELEEQNAAQKCLCAMITNALELFMISEETLVKCHLDVDYTHIPVLSRIIYGSDLNSWLQDEVASLVKESAESKSRSGWTALSKEALKSYTNDSGAGEELAGFQIAFKLPAKRQGVMGADRFLRTWRCSLVISGVGVSEVFDRFWNHRASWDENVLRAGVLEQLSDFVQVQRLLFDERAPQPARECRLLRGNARVPNKTGAIAIVSQSVNHGNVLPEAPPEPVYLCAGICNDPCQDCDEEQNTDV</sequence>
<evidence type="ECO:0000259" key="1">
    <source>
        <dbReference type="PROSITE" id="PS50238"/>
    </source>
</evidence>
<dbReference type="PANTHER" id="PTHR12659:SF7">
    <property type="entry name" value="CROSSVEINLESS C, ISOFORM C"/>
    <property type="match status" value="1"/>
</dbReference>
<dbReference type="GO" id="GO:0035023">
    <property type="term" value="P:regulation of Rho protein signal transduction"/>
    <property type="evidence" value="ECO:0007669"/>
    <property type="project" value="TreeGrafter"/>
</dbReference>
<evidence type="ECO:0000313" key="2">
    <source>
        <dbReference type="EMBL" id="VDK69537.1"/>
    </source>
</evidence>
<gene>
    <name evidence="2" type="ORF">DILT_LOCUS2164</name>
</gene>
<reference evidence="2 3" key="1">
    <citation type="submission" date="2018-11" db="EMBL/GenBank/DDBJ databases">
        <authorList>
            <consortium name="Pathogen Informatics"/>
        </authorList>
    </citation>
    <scope>NUCLEOTIDE SEQUENCE [LARGE SCALE GENOMIC DNA]</scope>
</reference>
<feature type="domain" description="Rho-GAP" evidence="1">
    <location>
        <begin position="1"/>
        <end position="180"/>
    </location>
</feature>
<dbReference type="SUPFAM" id="SSF55961">
    <property type="entry name" value="Bet v1-like"/>
    <property type="match status" value="1"/>
</dbReference>
<dbReference type="InterPro" id="IPR023393">
    <property type="entry name" value="START-like_dom_sf"/>
</dbReference>
<keyword evidence="3" id="KW-1185">Reference proteome</keyword>
<dbReference type="Gene3D" id="3.30.530.20">
    <property type="match status" value="1"/>
</dbReference>
<dbReference type="InterPro" id="IPR000198">
    <property type="entry name" value="RhoGAP_dom"/>
</dbReference>
<dbReference type="PROSITE" id="PS50238">
    <property type="entry name" value="RHOGAP"/>
    <property type="match status" value="1"/>
</dbReference>
<dbReference type="GO" id="GO:0007165">
    <property type="term" value="P:signal transduction"/>
    <property type="evidence" value="ECO:0007669"/>
    <property type="project" value="InterPro"/>
</dbReference>
<dbReference type="Proteomes" id="UP000281553">
    <property type="component" value="Unassembled WGS sequence"/>
</dbReference>
<dbReference type="EMBL" id="UYRU01041754">
    <property type="protein sequence ID" value="VDK69537.1"/>
    <property type="molecule type" value="Genomic_DNA"/>
</dbReference>
<dbReference type="GO" id="GO:0005096">
    <property type="term" value="F:GTPase activator activity"/>
    <property type="evidence" value="ECO:0007669"/>
    <property type="project" value="TreeGrafter"/>
</dbReference>
<organism evidence="2 3">
    <name type="scientific">Dibothriocephalus latus</name>
    <name type="common">Fish tapeworm</name>
    <name type="synonym">Diphyllobothrium latum</name>
    <dbReference type="NCBI Taxonomy" id="60516"/>
    <lineage>
        <taxon>Eukaryota</taxon>
        <taxon>Metazoa</taxon>
        <taxon>Spiralia</taxon>
        <taxon>Lophotrochozoa</taxon>
        <taxon>Platyhelminthes</taxon>
        <taxon>Cestoda</taxon>
        <taxon>Eucestoda</taxon>
        <taxon>Diphyllobothriidea</taxon>
        <taxon>Diphyllobothriidae</taxon>
        <taxon>Dibothriocephalus</taxon>
    </lineage>
</organism>
<dbReference type="PANTHER" id="PTHR12659">
    <property type="entry name" value="RHO-TYPE GTPASE ACTIVATING PROTEIN"/>
    <property type="match status" value="1"/>
</dbReference>
<dbReference type="AlphaFoldDB" id="A0A3P6SBK6"/>
<dbReference type="GO" id="GO:0030036">
    <property type="term" value="P:actin cytoskeleton organization"/>
    <property type="evidence" value="ECO:0007669"/>
    <property type="project" value="TreeGrafter"/>
</dbReference>
<dbReference type="SMART" id="SM00324">
    <property type="entry name" value="RhoGAP"/>
    <property type="match status" value="1"/>
</dbReference>